<dbReference type="SUPFAM" id="SSF55729">
    <property type="entry name" value="Acyl-CoA N-acyltransferases (Nat)"/>
    <property type="match status" value="1"/>
</dbReference>
<keyword evidence="3" id="KW-1185">Reference proteome</keyword>
<name>A0A8J3JGX1_9ACTN</name>
<comment type="caution">
    <text evidence="2">The sequence shown here is derived from an EMBL/GenBank/DDBJ whole genome shotgun (WGS) entry which is preliminary data.</text>
</comment>
<feature type="domain" description="N-acetyltransferase" evidence="1">
    <location>
        <begin position="145"/>
        <end position="298"/>
    </location>
</feature>
<dbReference type="GO" id="GO:0005737">
    <property type="term" value="C:cytoplasm"/>
    <property type="evidence" value="ECO:0007669"/>
    <property type="project" value="TreeGrafter"/>
</dbReference>
<sequence length="298" mass="32688">MTADGDHFDTVLEGRRSYQVGLDAGVTNAYPHLRHVVFSRTLAESPDPGVELVATDPVAYVRELKRQQGKGIWLVGGATLAAALRPEIDRLVIKRAPIAIGSGIPLFAGEFAVDTYRPVHSDALDSGVVVTTYERPAPTLPTERFDLRPLTRQQAERILADDRTGQPWSPGYPRADDRDVARMALRHDAADDPWFGALQIVDRDTGLVVGGLGCFGPPGDDRTVEFGYGVAPEVEGRGIATEAVRGLLDHVFATGRVDLVRADTTHDNLGSQRVLEKAGLHRYASDDRLHYYERRRTT</sequence>
<dbReference type="GO" id="GO:0009231">
    <property type="term" value="P:riboflavin biosynthetic process"/>
    <property type="evidence" value="ECO:0007669"/>
    <property type="project" value="InterPro"/>
</dbReference>
<dbReference type="GO" id="GO:0008703">
    <property type="term" value="F:5-amino-6-(5-phosphoribosylamino)uracil reductase activity"/>
    <property type="evidence" value="ECO:0007669"/>
    <property type="project" value="InterPro"/>
</dbReference>
<protein>
    <recommendedName>
        <fullName evidence="1">N-acetyltransferase domain-containing protein</fullName>
    </recommendedName>
</protein>
<dbReference type="GO" id="GO:0008999">
    <property type="term" value="F:protein-N-terminal-alanine acetyltransferase activity"/>
    <property type="evidence" value="ECO:0007669"/>
    <property type="project" value="TreeGrafter"/>
</dbReference>
<dbReference type="Gene3D" id="3.40.430.10">
    <property type="entry name" value="Dihydrofolate Reductase, subunit A"/>
    <property type="match status" value="1"/>
</dbReference>
<dbReference type="InterPro" id="IPR024072">
    <property type="entry name" value="DHFR-like_dom_sf"/>
</dbReference>
<dbReference type="InterPro" id="IPR000182">
    <property type="entry name" value="GNAT_dom"/>
</dbReference>
<proteinExistence type="predicted"/>
<dbReference type="PROSITE" id="PS51186">
    <property type="entry name" value="GNAT"/>
    <property type="match status" value="1"/>
</dbReference>
<evidence type="ECO:0000259" key="1">
    <source>
        <dbReference type="PROSITE" id="PS51186"/>
    </source>
</evidence>
<dbReference type="PANTHER" id="PTHR43441">
    <property type="entry name" value="RIBOSOMAL-PROTEIN-SERINE ACETYLTRANSFERASE"/>
    <property type="match status" value="1"/>
</dbReference>
<dbReference type="EMBL" id="BOMB01000054">
    <property type="protein sequence ID" value="GID16182.1"/>
    <property type="molecule type" value="Genomic_DNA"/>
</dbReference>
<dbReference type="Pfam" id="PF01872">
    <property type="entry name" value="RibD_C"/>
    <property type="match status" value="1"/>
</dbReference>
<dbReference type="InterPro" id="IPR051908">
    <property type="entry name" value="Ribosomal_N-acetyltransferase"/>
</dbReference>
<dbReference type="InterPro" id="IPR016181">
    <property type="entry name" value="Acyl_CoA_acyltransferase"/>
</dbReference>
<evidence type="ECO:0000313" key="2">
    <source>
        <dbReference type="EMBL" id="GID16182.1"/>
    </source>
</evidence>
<gene>
    <name evidence="2" type="ORF">Aru02nite_70710</name>
</gene>
<dbReference type="SUPFAM" id="SSF53597">
    <property type="entry name" value="Dihydrofolate reductase-like"/>
    <property type="match status" value="1"/>
</dbReference>
<organism evidence="2 3">
    <name type="scientific">Actinocatenispora rupis</name>
    <dbReference type="NCBI Taxonomy" id="519421"/>
    <lineage>
        <taxon>Bacteria</taxon>
        <taxon>Bacillati</taxon>
        <taxon>Actinomycetota</taxon>
        <taxon>Actinomycetes</taxon>
        <taxon>Micromonosporales</taxon>
        <taxon>Micromonosporaceae</taxon>
        <taxon>Actinocatenispora</taxon>
    </lineage>
</organism>
<dbReference type="AlphaFoldDB" id="A0A8J3JGX1"/>
<dbReference type="Pfam" id="PF13302">
    <property type="entry name" value="Acetyltransf_3"/>
    <property type="match status" value="1"/>
</dbReference>
<dbReference type="PANTHER" id="PTHR43441:SF6">
    <property type="entry name" value="N-ACETYLTRANSFERASE DOMAIN-CONTAINING PROTEIN"/>
    <property type="match status" value="1"/>
</dbReference>
<dbReference type="GO" id="GO:1990189">
    <property type="term" value="F:protein N-terminal-serine acetyltransferase activity"/>
    <property type="evidence" value="ECO:0007669"/>
    <property type="project" value="TreeGrafter"/>
</dbReference>
<dbReference type="InterPro" id="IPR002734">
    <property type="entry name" value="RibDG_C"/>
</dbReference>
<dbReference type="Proteomes" id="UP000612808">
    <property type="component" value="Unassembled WGS sequence"/>
</dbReference>
<evidence type="ECO:0000313" key="3">
    <source>
        <dbReference type="Proteomes" id="UP000612808"/>
    </source>
</evidence>
<accession>A0A8J3JGX1</accession>
<reference evidence="2" key="1">
    <citation type="submission" date="2021-01" db="EMBL/GenBank/DDBJ databases">
        <title>Whole genome shotgun sequence of Actinocatenispora rupis NBRC 107355.</title>
        <authorList>
            <person name="Komaki H."/>
            <person name="Tamura T."/>
        </authorList>
    </citation>
    <scope>NUCLEOTIDE SEQUENCE</scope>
    <source>
        <strain evidence="2">NBRC 107355</strain>
    </source>
</reference>
<dbReference type="Gene3D" id="3.40.630.30">
    <property type="match status" value="1"/>
</dbReference>